<evidence type="ECO:0000256" key="2">
    <source>
        <dbReference type="ARBA" id="ARBA00022747"/>
    </source>
</evidence>
<dbReference type="GO" id="GO:0004519">
    <property type="term" value="F:endonuclease activity"/>
    <property type="evidence" value="ECO:0007669"/>
    <property type="project" value="UniProtKB-KW"/>
</dbReference>
<name>A0A4Q5KJY7_9GAMM</name>
<dbReference type="Gene3D" id="3.90.220.20">
    <property type="entry name" value="DNA methylase specificity domains"/>
    <property type="match status" value="2"/>
</dbReference>
<dbReference type="Gene3D" id="1.10.287.1120">
    <property type="entry name" value="Bipartite methylase S protein"/>
    <property type="match status" value="1"/>
</dbReference>
<comment type="similarity">
    <text evidence="1">Belongs to the type-I restriction system S methylase family.</text>
</comment>
<keyword evidence="5" id="KW-0540">Nuclease</keyword>
<evidence type="ECO:0000256" key="1">
    <source>
        <dbReference type="ARBA" id="ARBA00010923"/>
    </source>
</evidence>
<dbReference type="PANTHER" id="PTHR30408">
    <property type="entry name" value="TYPE-1 RESTRICTION ENZYME ECOKI SPECIFICITY PROTEIN"/>
    <property type="match status" value="1"/>
</dbReference>
<accession>A0A4Q5KJY7</accession>
<dbReference type="PANTHER" id="PTHR30408:SF12">
    <property type="entry name" value="TYPE I RESTRICTION ENZYME MJAVIII SPECIFICITY SUBUNIT"/>
    <property type="match status" value="1"/>
</dbReference>
<evidence type="ECO:0000313" key="6">
    <source>
        <dbReference type="Proteomes" id="UP000293465"/>
    </source>
</evidence>
<dbReference type="InterPro" id="IPR052021">
    <property type="entry name" value="Type-I_RS_S_subunit"/>
</dbReference>
<evidence type="ECO:0000313" key="5">
    <source>
        <dbReference type="EMBL" id="RYU46611.1"/>
    </source>
</evidence>
<gene>
    <name evidence="5" type="ORF">ERW49_08390</name>
</gene>
<reference evidence="5 6" key="1">
    <citation type="submission" date="2019-02" db="EMBL/GenBank/DDBJ databases">
        <title>Genome sequences of Aliivibrio finisterrensis strains from farmed Atlantic salmon.</title>
        <authorList>
            <person name="Bowman J.P."/>
        </authorList>
    </citation>
    <scope>NUCLEOTIDE SEQUENCE [LARGE SCALE GENOMIC DNA]</scope>
    <source>
        <strain evidence="5 6">A32</strain>
    </source>
</reference>
<dbReference type="RefSeq" id="WP_130086925.1">
    <property type="nucleotide sequence ID" value="NZ_SEZJ01000006.1"/>
</dbReference>
<dbReference type="GO" id="GO:0009307">
    <property type="term" value="P:DNA restriction-modification system"/>
    <property type="evidence" value="ECO:0007669"/>
    <property type="project" value="UniProtKB-KW"/>
</dbReference>
<feature type="domain" description="Type I restriction modification DNA specificity" evidence="4">
    <location>
        <begin position="317"/>
        <end position="398"/>
    </location>
</feature>
<dbReference type="OrthoDB" id="398435at2"/>
<organism evidence="5 6">
    <name type="scientific">Aliivibrio finisterrensis</name>
    <dbReference type="NCBI Taxonomy" id="511998"/>
    <lineage>
        <taxon>Bacteria</taxon>
        <taxon>Pseudomonadati</taxon>
        <taxon>Pseudomonadota</taxon>
        <taxon>Gammaproteobacteria</taxon>
        <taxon>Vibrionales</taxon>
        <taxon>Vibrionaceae</taxon>
        <taxon>Aliivibrio</taxon>
    </lineage>
</organism>
<sequence>MKTVLTPSLRFKDDNESDYSSWVISNVGMHTEQLNGYAFKSHDISESSEGYKLMRGINITEGRIRHSVKIDRFYNGSVSKIEKYFLQENDLVIGMDGSKVGKNVALINAEDSGSLLVQRVARLRPKKGTSIKYIYQHITSAKFQRYVDIVNTSSAIPHISKKQIDDYKLSYPSFEEQTKIASFLTSVDSRISQLTEKHRLLKEYKKGVMQQIFSQQLRFKDEDGKVFPEWEVFRLADIAKPIKRKAKVVIENVMTISAGKGFLHQKERFSQVIAGTSLDKYTHLKKGEFAYNRGNSKSYTYGCIYLLNDSEALVPFVYRSFGLEKGVPDFYEQLFGLKYLDRQLRRLISSSARMDGLLNIGEKDFYQVTVPFPHEAEQQKIAQFLQSIDKKIDAVTQQVEQTKQFKKGLLQQMFV</sequence>
<dbReference type="EMBL" id="SEZJ01000006">
    <property type="protein sequence ID" value="RYU46611.1"/>
    <property type="molecule type" value="Genomic_DNA"/>
</dbReference>
<protein>
    <submittedName>
        <fullName evidence="5">Restriction endonuclease subunit S</fullName>
    </submittedName>
</protein>
<dbReference type="AlphaFoldDB" id="A0A4Q5KJY7"/>
<feature type="domain" description="Type I restriction modification DNA specificity" evidence="4">
    <location>
        <begin position="43"/>
        <end position="196"/>
    </location>
</feature>
<keyword evidence="2" id="KW-0680">Restriction system</keyword>
<dbReference type="GO" id="GO:0003677">
    <property type="term" value="F:DNA binding"/>
    <property type="evidence" value="ECO:0007669"/>
    <property type="project" value="UniProtKB-KW"/>
</dbReference>
<keyword evidence="5" id="KW-0255">Endonuclease</keyword>
<keyword evidence="3" id="KW-0238">DNA-binding</keyword>
<dbReference type="SUPFAM" id="SSF116734">
    <property type="entry name" value="DNA methylase specificity domain"/>
    <property type="match status" value="2"/>
</dbReference>
<dbReference type="GeneID" id="56275063"/>
<dbReference type="CDD" id="cd17259">
    <property type="entry name" value="RMtype1_S_StySKI-TRD2-CR2_like"/>
    <property type="match status" value="1"/>
</dbReference>
<comment type="caution">
    <text evidence="5">The sequence shown here is derived from an EMBL/GenBank/DDBJ whole genome shotgun (WGS) entry which is preliminary data.</text>
</comment>
<evidence type="ECO:0000259" key="4">
    <source>
        <dbReference type="Pfam" id="PF01420"/>
    </source>
</evidence>
<dbReference type="Pfam" id="PF01420">
    <property type="entry name" value="Methylase_S"/>
    <property type="match status" value="2"/>
</dbReference>
<keyword evidence="5" id="KW-0378">Hydrolase</keyword>
<dbReference type="InterPro" id="IPR000055">
    <property type="entry name" value="Restrct_endonuc_typeI_TRD"/>
</dbReference>
<dbReference type="InterPro" id="IPR044946">
    <property type="entry name" value="Restrct_endonuc_typeI_TRD_sf"/>
</dbReference>
<dbReference type="Proteomes" id="UP000293465">
    <property type="component" value="Unassembled WGS sequence"/>
</dbReference>
<proteinExistence type="inferred from homology"/>
<evidence type="ECO:0000256" key="3">
    <source>
        <dbReference type="ARBA" id="ARBA00023125"/>
    </source>
</evidence>